<dbReference type="Proteomes" id="UP000887013">
    <property type="component" value="Unassembled WGS sequence"/>
</dbReference>
<evidence type="ECO:0000313" key="2">
    <source>
        <dbReference type="Proteomes" id="UP000887013"/>
    </source>
</evidence>
<name>A0A8X6NZG7_NEPPI</name>
<comment type="caution">
    <text evidence="1">The sequence shown here is derived from an EMBL/GenBank/DDBJ whole genome shotgun (WGS) entry which is preliminary data.</text>
</comment>
<sequence>MSELVRLPPQFSRILCFAWNSITPKGIENYSHHAGFSKLHAPQELMDIEADPTFREMFQKVSTPLDRHTTSFNEFVADDDDVHESL</sequence>
<proteinExistence type="predicted"/>
<keyword evidence="2" id="KW-1185">Reference proteome</keyword>
<reference evidence="1" key="1">
    <citation type="submission" date="2020-08" db="EMBL/GenBank/DDBJ databases">
        <title>Multicomponent nature underlies the extraordinary mechanical properties of spider dragline silk.</title>
        <authorList>
            <person name="Kono N."/>
            <person name="Nakamura H."/>
            <person name="Mori M."/>
            <person name="Yoshida Y."/>
            <person name="Ohtoshi R."/>
            <person name="Malay A.D."/>
            <person name="Moran D.A.P."/>
            <person name="Tomita M."/>
            <person name="Numata K."/>
            <person name="Arakawa K."/>
        </authorList>
    </citation>
    <scope>NUCLEOTIDE SEQUENCE</scope>
</reference>
<protein>
    <submittedName>
        <fullName evidence="1">Uncharacterized protein</fullName>
    </submittedName>
</protein>
<gene>
    <name evidence="1" type="ORF">NPIL_373941</name>
</gene>
<dbReference type="EMBL" id="BMAW01064220">
    <property type="protein sequence ID" value="GFT44034.1"/>
    <property type="molecule type" value="Genomic_DNA"/>
</dbReference>
<organism evidence="1 2">
    <name type="scientific">Nephila pilipes</name>
    <name type="common">Giant wood spider</name>
    <name type="synonym">Nephila maculata</name>
    <dbReference type="NCBI Taxonomy" id="299642"/>
    <lineage>
        <taxon>Eukaryota</taxon>
        <taxon>Metazoa</taxon>
        <taxon>Ecdysozoa</taxon>
        <taxon>Arthropoda</taxon>
        <taxon>Chelicerata</taxon>
        <taxon>Arachnida</taxon>
        <taxon>Araneae</taxon>
        <taxon>Araneomorphae</taxon>
        <taxon>Entelegynae</taxon>
        <taxon>Araneoidea</taxon>
        <taxon>Nephilidae</taxon>
        <taxon>Nephila</taxon>
    </lineage>
</organism>
<dbReference type="AlphaFoldDB" id="A0A8X6NZG7"/>
<evidence type="ECO:0000313" key="1">
    <source>
        <dbReference type="EMBL" id="GFT44034.1"/>
    </source>
</evidence>
<accession>A0A8X6NZG7</accession>